<proteinExistence type="predicted"/>
<organism evidence="1 2">
    <name type="scientific">Tritrichomonas foetus</name>
    <dbReference type="NCBI Taxonomy" id="1144522"/>
    <lineage>
        <taxon>Eukaryota</taxon>
        <taxon>Metamonada</taxon>
        <taxon>Parabasalia</taxon>
        <taxon>Tritrichomonadida</taxon>
        <taxon>Tritrichomonadidae</taxon>
        <taxon>Tritrichomonas</taxon>
    </lineage>
</organism>
<gene>
    <name evidence="1" type="ORF">TRFO_10705</name>
</gene>
<dbReference type="RefSeq" id="XP_068348145.1">
    <property type="nucleotide sequence ID" value="XM_068495616.1"/>
</dbReference>
<accession>A0A1J4J769</accession>
<dbReference type="GeneID" id="94830320"/>
<reference evidence="1" key="1">
    <citation type="submission" date="2016-10" db="EMBL/GenBank/DDBJ databases">
        <authorList>
            <person name="Benchimol M."/>
            <person name="Almeida L.G."/>
            <person name="Vasconcelos A.T."/>
            <person name="Perreira-Neves A."/>
            <person name="Rosa I.A."/>
            <person name="Tasca T."/>
            <person name="Bogo M.R."/>
            <person name="de Souza W."/>
        </authorList>
    </citation>
    <scope>NUCLEOTIDE SEQUENCE [LARGE SCALE GENOMIC DNA]</scope>
    <source>
        <strain evidence="1">K</strain>
    </source>
</reference>
<keyword evidence="2" id="KW-1185">Reference proteome</keyword>
<evidence type="ECO:0000313" key="2">
    <source>
        <dbReference type="Proteomes" id="UP000179807"/>
    </source>
</evidence>
<evidence type="ECO:0000313" key="1">
    <source>
        <dbReference type="EMBL" id="OHS95008.1"/>
    </source>
</evidence>
<dbReference type="Proteomes" id="UP000179807">
    <property type="component" value="Unassembled WGS sequence"/>
</dbReference>
<dbReference type="AlphaFoldDB" id="A0A1J4J769"/>
<dbReference type="VEuPathDB" id="TrichDB:TRFO_10705"/>
<sequence>MVHHLPPVFHTMATSLLVPSKMLLHVMLTKQATTSKGDSDGIPTDYQLNTKSTKQTTSATVAKSSKWASMSTTRNADQSLCVTKKNGNVSSHAQAVGLILKTHTRQWMLHSWNQSGGYSNNYGNAISFIVASKLCHTQQDARQLFQTSKPVKTINKLAIHAYPLHSKFQEKITNSLLGQLHHGHFHLTWLLLSTLNSPTAVFWIPNLAENSS</sequence>
<dbReference type="EMBL" id="MLAK01001271">
    <property type="protein sequence ID" value="OHS95008.1"/>
    <property type="molecule type" value="Genomic_DNA"/>
</dbReference>
<protein>
    <submittedName>
        <fullName evidence="1">Uncharacterized protein</fullName>
    </submittedName>
</protein>
<comment type="caution">
    <text evidence="1">The sequence shown here is derived from an EMBL/GenBank/DDBJ whole genome shotgun (WGS) entry which is preliminary data.</text>
</comment>
<name>A0A1J4J769_9EUKA</name>